<gene>
    <name evidence="11" type="ORF">ACFSDB_13585</name>
</gene>
<evidence type="ECO:0000256" key="6">
    <source>
        <dbReference type="ARBA" id="ARBA00037589"/>
    </source>
</evidence>
<dbReference type="Proteomes" id="UP001597273">
    <property type="component" value="Unassembled WGS sequence"/>
</dbReference>
<evidence type="ECO:0000256" key="9">
    <source>
        <dbReference type="RuleBase" id="RU366031"/>
    </source>
</evidence>
<dbReference type="InterPro" id="IPR039793">
    <property type="entry name" value="UROS/Hem4"/>
</dbReference>
<dbReference type="GO" id="GO:0004852">
    <property type="term" value="F:uroporphyrinogen-III synthase activity"/>
    <property type="evidence" value="ECO:0007669"/>
    <property type="project" value="UniProtKB-EC"/>
</dbReference>
<evidence type="ECO:0000313" key="11">
    <source>
        <dbReference type="EMBL" id="MFD1863936.1"/>
    </source>
</evidence>
<dbReference type="InterPro" id="IPR003754">
    <property type="entry name" value="4pyrrol_synth_uPrphyn_synth"/>
</dbReference>
<evidence type="ECO:0000256" key="8">
    <source>
        <dbReference type="ARBA" id="ARBA00048617"/>
    </source>
</evidence>
<dbReference type="CDD" id="cd06578">
    <property type="entry name" value="HemD"/>
    <property type="match status" value="1"/>
</dbReference>
<feature type="domain" description="Tetrapyrrole biosynthesis uroporphyrinogen III synthase" evidence="10">
    <location>
        <begin position="27"/>
        <end position="219"/>
    </location>
</feature>
<reference evidence="12" key="1">
    <citation type="journal article" date="2019" name="Int. J. Syst. Evol. Microbiol.">
        <title>The Global Catalogue of Microorganisms (GCM) 10K type strain sequencing project: providing services to taxonomists for standard genome sequencing and annotation.</title>
        <authorList>
            <consortium name="The Broad Institute Genomics Platform"/>
            <consortium name="The Broad Institute Genome Sequencing Center for Infectious Disease"/>
            <person name="Wu L."/>
            <person name="Ma J."/>
        </authorList>
    </citation>
    <scope>NUCLEOTIDE SEQUENCE [LARGE SCALE GENOMIC DNA]</scope>
    <source>
        <strain evidence="12">CGMCC 1.15475</strain>
    </source>
</reference>
<evidence type="ECO:0000256" key="2">
    <source>
        <dbReference type="ARBA" id="ARBA00008133"/>
    </source>
</evidence>
<evidence type="ECO:0000256" key="5">
    <source>
        <dbReference type="ARBA" id="ARBA00023244"/>
    </source>
</evidence>
<comment type="pathway">
    <text evidence="1 9">Porphyrin-containing compound metabolism; protoporphyrin-IX biosynthesis; coproporphyrinogen-III from 5-aminolevulinate: step 3/4.</text>
</comment>
<evidence type="ECO:0000256" key="4">
    <source>
        <dbReference type="ARBA" id="ARBA00023239"/>
    </source>
</evidence>
<dbReference type="SUPFAM" id="SSF69618">
    <property type="entry name" value="HemD-like"/>
    <property type="match status" value="1"/>
</dbReference>
<keyword evidence="5 9" id="KW-0627">Porphyrin biosynthesis</keyword>
<dbReference type="RefSeq" id="WP_204890337.1">
    <property type="nucleotide sequence ID" value="NZ_JBHUFW010000011.1"/>
</dbReference>
<evidence type="ECO:0000256" key="1">
    <source>
        <dbReference type="ARBA" id="ARBA00004772"/>
    </source>
</evidence>
<comment type="similarity">
    <text evidence="2 9">Belongs to the uroporphyrinogen-III synthase family.</text>
</comment>
<evidence type="ECO:0000256" key="3">
    <source>
        <dbReference type="ARBA" id="ARBA00013109"/>
    </source>
</evidence>
<accession>A0ABW4QK03</accession>
<comment type="function">
    <text evidence="6 9">Catalyzes cyclization of the linear tetrapyrrole, hydroxymethylbilane, to the macrocyclic uroporphyrinogen III.</text>
</comment>
<comment type="catalytic activity">
    <reaction evidence="8 9">
        <text>hydroxymethylbilane = uroporphyrinogen III + H2O</text>
        <dbReference type="Rhea" id="RHEA:18965"/>
        <dbReference type="ChEBI" id="CHEBI:15377"/>
        <dbReference type="ChEBI" id="CHEBI:57308"/>
        <dbReference type="ChEBI" id="CHEBI:57845"/>
        <dbReference type="EC" id="4.2.1.75"/>
    </reaction>
</comment>
<keyword evidence="12" id="KW-1185">Reference proteome</keyword>
<keyword evidence="4 9" id="KW-0456">Lyase</keyword>
<evidence type="ECO:0000313" key="12">
    <source>
        <dbReference type="Proteomes" id="UP001597273"/>
    </source>
</evidence>
<sequence>MFDGLPLKGKTIVFTGSKKPMESLEMVELYGGKALYLPLIETSVRQSQLPDFGCYDWLIFTSATSADAFGQLHAATAAKIAAVGEKTAEKLEQYGYTVDFMPTVYSADWFVEEFPSVAGNAKCLFIKGALAKNTIASMPMQVDEWIIYDTALKIENARELAGMHGAIVIFASPSAVRAFTEAGGDWKAIRAAAIGHVTERAITESGGTAEFIPQKYTYTEVINEIMKGSCLHG</sequence>
<evidence type="ECO:0000259" key="10">
    <source>
        <dbReference type="Pfam" id="PF02602"/>
    </source>
</evidence>
<organism evidence="11 12">
    <name type="scientific">Planococcus chinensis</name>
    <dbReference type="NCBI Taxonomy" id="272917"/>
    <lineage>
        <taxon>Bacteria</taxon>
        <taxon>Bacillati</taxon>
        <taxon>Bacillota</taxon>
        <taxon>Bacilli</taxon>
        <taxon>Bacillales</taxon>
        <taxon>Caryophanaceae</taxon>
        <taxon>Planococcus</taxon>
    </lineage>
</organism>
<dbReference type="EMBL" id="JBHUFW010000011">
    <property type="protein sequence ID" value="MFD1863936.1"/>
    <property type="molecule type" value="Genomic_DNA"/>
</dbReference>
<evidence type="ECO:0000256" key="7">
    <source>
        <dbReference type="ARBA" id="ARBA00040167"/>
    </source>
</evidence>
<dbReference type="PANTHER" id="PTHR38042:SF1">
    <property type="entry name" value="UROPORPHYRINOGEN-III SYNTHASE, CHLOROPLASTIC"/>
    <property type="match status" value="1"/>
</dbReference>
<comment type="caution">
    <text evidence="11">The sequence shown here is derived from an EMBL/GenBank/DDBJ whole genome shotgun (WGS) entry which is preliminary data.</text>
</comment>
<dbReference type="EC" id="4.2.1.75" evidence="3 9"/>
<dbReference type="Gene3D" id="3.40.50.10090">
    <property type="match status" value="2"/>
</dbReference>
<dbReference type="Pfam" id="PF02602">
    <property type="entry name" value="HEM4"/>
    <property type="match status" value="1"/>
</dbReference>
<proteinExistence type="inferred from homology"/>
<protein>
    <recommendedName>
        <fullName evidence="7 9">Uroporphyrinogen-III synthase</fullName>
        <ecNumber evidence="3 9">4.2.1.75</ecNumber>
    </recommendedName>
</protein>
<name>A0ABW4QK03_9BACL</name>
<dbReference type="PANTHER" id="PTHR38042">
    <property type="entry name" value="UROPORPHYRINOGEN-III SYNTHASE, CHLOROPLASTIC"/>
    <property type="match status" value="1"/>
</dbReference>
<dbReference type="InterPro" id="IPR036108">
    <property type="entry name" value="4pyrrol_syn_uPrphyn_synt_sf"/>
</dbReference>